<proteinExistence type="predicted"/>
<gene>
    <name evidence="1" type="ORF">HMPREF9103_03187</name>
</gene>
<dbReference type="EMBL" id="AGEY01000211">
    <property type="protein sequence ID" value="EHL95215.1"/>
    <property type="molecule type" value="Genomic_DNA"/>
</dbReference>
<evidence type="ECO:0000313" key="2">
    <source>
        <dbReference type="Proteomes" id="UP000004625"/>
    </source>
</evidence>
<dbReference type="AlphaFoldDB" id="G9ZTV2"/>
<accession>G9ZTV2</accession>
<comment type="caution">
    <text evidence="1">The sequence shown here is derived from an EMBL/GenBank/DDBJ whole genome shotgun (WGS) entry which is preliminary data.</text>
</comment>
<organism evidence="1 2">
    <name type="scientific">Lentilactobacillus parafarraginis F0439</name>
    <dbReference type="NCBI Taxonomy" id="797515"/>
    <lineage>
        <taxon>Bacteria</taxon>
        <taxon>Bacillati</taxon>
        <taxon>Bacillota</taxon>
        <taxon>Bacilli</taxon>
        <taxon>Lactobacillales</taxon>
        <taxon>Lactobacillaceae</taxon>
        <taxon>Lentilactobacillus</taxon>
    </lineage>
</organism>
<evidence type="ECO:0000313" key="1">
    <source>
        <dbReference type="EMBL" id="EHL95215.1"/>
    </source>
</evidence>
<keyword evidence="2" id="KW-1185">Reference proteome</keyword>
<sequence>MTNKDIVLGKIRTIVIRHSKSTKLNRKTRTITLTFQSMLSII</sequence>
<dbReference type="Proteomes" id="UP000004625">
    <property type="component" value="Unassembled WGS sequence"/>
</dbReference>
<protein>
    <submittedName>
        <fullName evidence="1">Uncharacterized protein</fullName>
    </submittedName>
</protein>
<reference evidence="1 2" key="1">
    <citation type="submission" date="2011-09" db="EMBL/GenBank/DDBJ databases">
        <authorList>
            <person name="Weinstock G."/>
            <person name="Sodergren E."/>
            <person name="Clifton S."/>
            <person name="Fulton L."/>
            <person name="Fulton B."/>
            <person name="Courtney L."/>
            <person name="Fronick C."/>
            <person name="Harrison M."/>
            <person name="Strong C."/>
            <person name="Farmer C."/>
            <person name="Delahaunty K."/>
            <person name="Markovic C."/>
            <person name="Hall O."/>
            <person name="Minx P."/>
            <person name="Tomlinson C."/>
            <person name="Mitreva M."/>
            <person name="Hou S."/>
            <person name="Chen J."/>
            <person name="Wollam A."/>
            <person name="Pepin K.H."/>
            <person name="Johnson M."/>
            <person name="Bhonagiri V."/>
            <person name="Zhang X."/>
            <person name="Suruliraj S."/>
            <person name="Warren W."/>
            <person name="Chinwalla A."/>
            <person name="Mardis E.R."/>
            <person name="Wilson R.K."/>
        </authorList>
    </citation>
    <scope>NUCLEOTIDE SEQUENCE [LARGE SCALE GENOMIC DNA]</scope>
    <source>
        <strain evidence="1 2">F0439</strain>
    </source>
</reference>
<dbReference type="HOGENOM" id="CLU_3253279_0_0_9"/>
<dbReference type="STRING" id="797515.HMPREF9103_03187"/>
<name>G9ZTV2_9LACO</name>